<dbReference type="GO" id="GO:0001653">
    <property type="term" value="F:peptide receptor activity"/>
    <property type="evidence" value="ECO:0007669"/>
    <property type="project" value="TreeGrafter"/>
</dbReference>
<dbReference type="GO" id="GO:0007168">
    <property type="term" value="P:receptor guanylyl cyclase signaling pathway"/>
    <property type="evidence" value="ECO:0007669"/>
    <property type="project" value="TreeGrafter"/>
</dbReference>
<reference evidence="10" key="1">
    <citation type="submission" date="2021-10" db="EMBL/GenBank/DDBJ databases">
        <title>Tropical sea cucumber genome reveals ecological adaptation and Cuvierian tubules defense mechanism.</title>
        <authorList>
            <person name="Chen T."/>
        </authorList>
    </citation>
    <scope>NUCLEOTIDE SEQUENCE</scope>
    <source>
        <strain evidence="10">Nanhai2018</strain>
        <tissue evidence="10">Muscle</tissue>
    </source>
</reference>
<evidence type="ECO:0000256" key="8">
    <source>
        <dbReference type="SAM" id="MobiDB-lite"/>
    </source>
</evidence>
<feature type="region of interest" description="Disordered" evidence="8">
    <location>
        <begin position="216"/>
        <end position="251"/>
    </location>
</feature>
<dbReference type="CDD" id="cd07302">
    <property type="entry name" value="CHD"/>
    <property type="match status" value="1"/>
</dbReference>
<dbReference type="GO" id="GO:0004016">
    <property type="term" value="F:adenylate cyclase activity"/>
    <property type="evidence" value="ECO:0007669"/>
    <property type="project" value="TreeGrafter"/>
</dbReference>
<keyword evidence="2" id="KW-0812">Transmembrane</keyword>
<dbReference type="GO" id="GO:0005886">
    <property type="term" value="C:plasma membrane"/>
    <property type="evidence" value="ECO:0007669"/>
    <property type="project" value="TreeGrafter"/>
</dbReference>
<dbReference type="GO" id="GO:0035556">
    <property type="term" value="P:intracellular signal transduction"/>
    <property type="evidence" value="ECO:0007669"/>
    <property type="project" value="InterPro"/>
</dbReference>
<feature type="compositionally biased region" description="Acidic residues" evidence="8">
    <location>
        <begin position="231"/>
        <end position="243"/>
    </location>
</feature>
<dbReference type="FunFam" id="3.30.70.1230:FF:000015">
    <property type="entry name" value="Guanylate cyclase"/>
    <property type="match status" value="1"/>
</dbReference>
<dbReference type="EMBL" id="JAIZAY010000021">
    <property type="protein sequence ID" value="KAJ8021880.1"/>
    <property type="molecule type" value="Genomic_DNA"/>
</dbReference>
<dbReference type="Pfam" id="PF00211">
    <property type="entry name" value="Guanylate_cyc"/>
    <property type="match status" value="1"/>
</dbReference>
<evidence type="ECO:0000313" key="10">
    <source>
        <dbReference type="EMBL" id="KAJ8021880.1"/>
    </source>
</evidence>
<feature type="domain" description="Guanylate cyclase" evidence="9">
    <location>
        <begin position="25"/>
        <end position="154"/>
    </location>
</feature>
<keyword evidence="11" id="KW-1185">Reference proteome</keyword>
<sequence length="279" mass="30930">MLPKSVADRLQLGLEVPAEHFDIATIYFSDIVGFTDISANRSPMEIVELLNALYILFDDTIDQFNVYKVETIGDAYMVVSGVPETFEHHAAEICTMALKLLQQVHYFQVPHSPELKLTLRIGVNTGPCVAGVVGTKMPRYCLFGDTVNTASRMETTGKALKIHISEATKLEIERTKGVNEFCVSSRGSVVVKGKGAMRTYWLEGFGKSSVSRNVNNTYNDGSSSRPPMNDECSEEVSDDDDQDDSFHDDIEDEEGVAYAKSMKTVKGRLSQVDKFGIIY</sequence>
<name>A0A9Q0YG86_HOLLE</name>
<dbReference type="SUPFAM" id="SSF55073">
    <property type="entry name" value="Nucleotide cyclase"/>
    <property type="match status" value="1"/>
</dbReference>
<evidence type="ECO:0000256" key="6">
    <source>
        <dbReference type="ARBA" id="ARBA00023239"/>
    </source>
</evidence>
<dbReference type="PROSITE" id="PS00452">
    <property type="entry name" value="GUANYLATE_CYCLASE_1"/>
    <property type="match status" value="1"/>
</dbReference>
<keyword evidence="4" id="KW-1133">Transmembrane helix</keyword>
<dbReference type="Gene3D" id="3.30.70.1230">
    <property type="entry name" value="Nucleotide cyclase"/>
    <property type="match status" value="1"/>
</dbReference>
<keyword evidence="5" id="KW-0472">Membrane</keyword>
<protein>
    <submittedName>
        <fullName evidence="10">Atrial natriuretic peptide receptor 1</fullName>
    </submittedName>
</protein>
<evidence type="ECO:0000256" key="3">
    <source>
        <dbReference type="ARBA" id="ARBA00022741"/>
    </source>
</evidence>
<accession>A0A9Q0YG86</accession>
<evidence type="ECO:0000256" key="1">
    <source>
        <dbReference type="ARBA" id="ARBA00004370"/>
    </source>
</evidence>
<feature type="compositionally biased region" description="Polar residues" evidence="8">
    <location>
        <begin position="216"/>
        <end position="226"/>
    </location>
</feature>
<dbReference type="AlphaFoldDB" id="A0A9Q0YG86"/>
<evidence type="ECO:0000256" key="2">
    <source>
        <dbReference type="ARBA" id="ARBA00022692"/>
    </source>
</evidence>
<keyword evidence="3" id="KW-0547">Nucleotide-binding</keyword>
<organism evidence="10 11">
    <name type="scientific">Holothuria leucospilota</name>
    <name type="common">Black long sea cucumber</name>
    <name type="synonym">Mertensiothuria leucospilota</name>
    <dbReference type="NCBI Taxonomy" id="206669"/>
    <lineage>
        <taxon>Eukaryota</taxon>
        <taxon>Metazoa</taxon>
        <taxon>Echinodermata</taxon>
        <taxon>Eleutherozoa</taxon>
        <taxon>Echinozoa</taxon>
        <taxon>Holothuroidea</taxon>
        <taxon>Aspidochirotacea</taxon>
        <taxon>Aspidochirotida</taxon>
        <taxon>Holothuriidae</taxon>
        <taxon>Holothuria</taxon>
    </lineage>
</organism>
<evidence type="ECO:0000256" key="5">
    <source>
        <dbReference type="ARBA" id="ARBA00023136"/>
    </source>
</evidence>
<keyword evidence="10" id="KW-0675">Receptor</keyword>
<dbReference type="InterPro" id="IPR001054">
    <property type="entry name" value="A/G_cyclase"/>
</dbReference>
<comment type="subcellular location">
    <subcellularLocation>
        <location evidence="1">Membrane</location>
    </subcellularLocation>
</comment>
<dbReference type="PANTHER" id="PTHR11920:SF501">
    <property type="entry name" value="GUANYLATE CYCLASE 32E"/>
    <property type="match status" value="1"/>
</dbReference>
<dbReference type="SMART" id="SM00044">
    <property type="entry name" value="CYCc"/>
    <property type="match status" value="1"/>
</dbReference>
<dbReference type="InterPro" id="IPR018297">
    <property type="entry name" value="A/G_cyclase_CS"/>
</dbReference>
<dbReference type="PROSITE" id="PS50125">
    <property type="entry name" value="GUANYLATE_CYCLASE_2"/>
    <property type="match status" value="1"/>
</dbReference>
<evidence type="ECO:0000256" key="4">
    <source>
        <dbReference type="ARBA" id="ARBA00022989"/>
    </source>
</evidence>
<dbReference type="InterPro" id="IPR029787">
    <property type="entry name" value="Nucleotide_cyclase"/>
</dbReference>
<gene>
    <name evidence="10" type="ORF">HOLleu_39203</name>
</gene>
<dbReference type="Proteomes" id="UP001152320">
    <property type="component" value="Chromosome 21"/>
</dbReference>
<dbReference type="InterPro" id="IPR050401">
    <property type="entry name" value="Cyclic_nucleotide_synthase"/>
</dbReference>
<keyword evidence="6 7" id="KW-0456">Lyase</keyword>
<proteinExistence type="inferred from homology"/>
<dbReference type="GO" id="GO:0000166">
    <property type="term" value="F:nucleotide binding"/>
    <property type="evidence" value="ECO:0007669"/>
    <property type="project" value="UniProtKB-KW"/>
</dbReference>
<comment type="similarity">
    <text evidence="7">Belongs to the adenylyl cyclase class-4/guanylyl cyclase family.</text>
</comment>
<comment type="caution">
    <text evidence="10">The sequence shown here is derived from an EMBL/GenBank/DDBJ whole genome shotgun (WGS) entry which is preliminary data.</text>
</comment>
<dbReference type="GO" id="GO:0004383">
    <property type="term" value="F:guanylate cyclase activity"/>
    <property type="evidence" value="ECO:0007669"/>
    <property type="project" value="TreeGrafter"/>
</dbReference>
<evidence type="ECO:0000256" key="7">
    <source>
        <dbReference type="RuleBase" id="RU000405"/>
    </source>
</evidence>
<dbReference type="PANTHER" id="PTHR11920">
    <property type="entry name" value="GUANYLYL CYCLASE"/>
    <property type="match status" value="1"/>
</dbReference>
<evidence type="ECO:0000259" key="9">
    <source>
        <dbReference type="PROSITE" id="PS50125"/>
    </source>
</evidence>
<dbReference type="OrthoDB" id="1890790at2759"/>
<evidence type="ECO:0000313" key="11">
    <source>
        <dbReference type="Proteomes" id="UP001152320"/>
    </source>
</evidence>